<dbReference type="STRING" id="865938.Weevi_0216"/>
<protein>
    <submittedName>
        <fullName evidence="2">Uncharacterized protein</fullName>
    </submittedName>
</protein>
<keyword evidence="3" id="KW-1185">Reference proteome</keyword>
<organism evidence="2 3">
    <name type="scientific">Weeksella virosa (strain ATCC 43766 / DSM 16922 / JCM 21250 / CCUG 30538 / CDC 9751 / IAM 14551 / NBRC 16016 / NCTC 11634 / CL345/78)</name>
    <dbReference type="NCBI Taxonomy" id="865938"/>
    <lineage>
        <taxon>Bacteria</taxon>
        <taxon>Pseudomonadati</taxon>
        <taxon>Bacteroidota</taxon>
        <taxon>Flavobacteriia</taxon>
        <taxon>Flavobacteriales</taxon>
        <taxon>Weeksellaceae</taxon>
        <taxon>Weeksella</taxon>
    </lineage>
</organism>
<dbReference type="Proteomes" id="UP000008641">
    <property type="component" value="Chromosome"/>
</dbReference>
<dbReference type="EMBL" id="CP002455">
    <property type="protein sequence ID" value="ADX66938.1"/>
    <property type="molecule type" value="Genomic_DNA"/>
</dbReference>
<feature type="chain" id="PRO_5003253590" evidence="1">
    <location>
        <begin position="20"/>
        <end position="117"/>
    </location>
</feature>
<dbReference type="KEGG" id="wvi:Weevi_0216"/>
<evidence type="ECO:0000256" key="1">
    <source>
        <dbReference type="SAM" id="SignalP"/>
    </source>
</evidence>
<gene>
    <name evidence="2" type="ordered locus">Weevi_0216</name>
</gene>
<evidence type="ECO:0000313" key="3">
    <source>
        <dbReference type="Proteomes" id="UP000008641"/>
    </source>
</evidence>
<reference evidence="3" key="2">
    <citation type="journal article" date="2011" name="Stand. Genomic Sci.">
        <title>Complete genome sequence of Weeksella virosa type strain (9751T).</title>
        <authorList>
            <person name="Lang E."/>
            <person name="Teshima H."/>
            <person name="Lucas S."/>
            <person name="Lapidus A."/>
            <person name="Hammon N."/>
            <person name="Deshpande S."/>
            <person name="Nolan M."/>
            <person name="Cheng J."/>
            <person name="Pitluck S."/>
            <person name="Liolios K."/>
            <person name="Pagani I."/>
            <person name="Mikhailova N."/>
            <person name="Ivanova N."/>
            <person name="Mavromatis K."/>
            <person name="Pati A."/>
            <person name="Tapia R."/>
            <person name="Han C."/>
            <person name="Goodwin L."/>
            <person name="Chen A."/>
            <person name="Palaniappan K."/>
            <person name="Land M."/>
            <person name="Hauser L."/>
            <person name="Chang Y."/>
            <person name="Jeffries C."/>
            <person name="Brambilla E."/>
            <person name="Kopitz M."/>
            <person name="Rohde M."/>
            <person name="Goker M."/>
            <person name="Tindall B."/>
            <person name="Detter J."/>
            <person name="Woyke T."/>
            <person name="Bristow J."/>
            <person name="Eisen J."/>
            <person name="Markowitz V."/>
            <person name="Hugenholtz P."/>
            <person name="Klenk H."/>
            <person name="Kyrpides N."/>
        </authorList>
    </citation>
    <scope>NUCLEOTIDE SEQUENCE [LARGE SCALE GENOMIC DNA]</scope>
    <source>
        <strain evidence="3">ATCC 43766 / DSM 16922 / JCM 21250 / NBRC 16016 / NCTC 11634 / CL345/78</strain>
    </source>
</reference>
<dbReference type="AlphaFoldDB" id="F0NXN1"/>
<dbReference type="HOGENOM" id="CLU_2083905_0_0_10"/>
<accession>F0NXN1</accession>
<evidence type="ECO:0000313" key="2">
    <source>
        <dbReference type="EMBL" id="ADX66938.1"/>
    </source>
</evidence>
<feature type="signal peptide" evidence="1">
    <location>
        <begin position="1"/>
        <end position="19"/>
    </location>
</feature>
<dbReference type="OrthoDB" id="9933733at2"/>
<keyword evidence="1" id="KW-0732">Signal</keyword>
<proteinExistence type="predicted"/>
<reference evidence="2 3" key="1">
    <citation type="journal article" date="2011" name="Stand. Genomic Sci.">
        <title>Complete genome sequence of Weeksella virosa type strain (9751).</title>
        <authorList>
            <person name="Lang E."/>
            <person name="Teshima H."/>
            <person name="Lucas S."/>
            <person name="Lapidus A."/>
            <person name="Hammon N."/>
            <person name="Deshpande S."/>
            <person name="Nolan M."/>
            <person name="Cheng J.F."/>
            <person name="Pitluck S."/>
            <person name="Liolios K."/>
            <person name="Pagani I."/>
            <person name="Mikhailova N."/>
            <person name="Ivanova N."/>
            <person name="Mavromatis K."/>
            <person name="Pati A."/>
            <person name="Tapia R."/>
            <person name="Han C."/>
            <person name="Goodwin L."/>
            <person name="Chen A."/>
            <person name="Palaniappan K."/>
            <person name="Land M."/>
            <person name="Hauser L."/>
            <person name="Chang Y.J."/>
            <person name="Jeffries C.D."/>
            <person name="Brambilla E.M."/>
            <person name="Kopitz M."/>
            <person name="Rohde M."/>
            <person name="Goker M."/>
            <person name="Tindall B.J."/>
            <person name="Detter J.C."/>
            <person name="Woyke T."/>
            <person name="Bristow J."/>
            <person name="Eisen J.A."/>
            <person name="Markowitz V."/>
            <person name="Hugenholtz P."/>
            <person name="Klenk H.P."/>
            <person name="Kyrpides N.C."/>
        </authorList>
    </citation>
    <scope>NUCLEOTIDE SEQUENCE [LARGE SCALE GENOMIC DNA]</scope>
    <source>
        <strain evidence="3">ATCC 43766 / DSM 16922 / JCM 21250 / NBRC 16016 / NCTC 11634 / CL345/78</strain>
    </source>
</reference>
<name>F0NXN1_WEEVC</name>
<sequence>MTFLFGVFLVLLMPCSTKFSITQILHISTGELVSSNPAKTQSQTSTNQCPTSIIEIENKQRNQTKKQLDDGLFLAANKQFFSLTKNKFPAQYKGPLTEKHPLYILYNQLKISTEFLS</sequence>